<dbReference type="Pfam" id="PF02661">
    <property type="entry name" value="Fic"/>
    <property type="match status" value="1"/>
</dbReference>
<dbReference type="InterPro" id="IPR036597">
    <property type="entry name" value="Fido-like_dom_sf"/>
</dbReference>
<feature type="domain" description="Fido" evidence="1">
    <location>
        <begin position="98"/>
        <end position="240"/>
    </location>
</feature>
<dbReference type="EC" id="3.1.21.3" evidence="2"/>
<evidence type="ECO:0000259" key="1">
    <source>
        <dbReference type="PROSITE" id="PS51459"/>
    </source>
</evidence>
<dbReference type="SUPFAM" id="SSF140931">
    <property type="entry name" value="Fic-like"/>
    <property type="match status" value="1"/>
</dbReference>
<dbReference type="InterPro" id="IPR003812">
    <property type="entry name" value="Fido"/>
</dbReference>
<dbReference type="GO" id="GO:0009035">
    <property type="term" value="F:type I site-specific deoxyribonuclease activity"/>
    <property type="evidence" value="ECO:0007669"/>
    <property type="project" value="UniProtKB-EC"/>
</dbReference>
<dbReference type="PANTHER" id="PTHR13504:SF38">
    <property type="entry name" value="FIDO DOMAIN-CONTAINING PROTEIN"/>
    <property type="match status" value="1"/>
</dbReference>
<organism evidence="2">
    <name type="scientific">hydrothermal vent metagenome</name>
    <dbReference type="NCBI Taxonomy" id="652676"/>
    <lineage>
        <taxon>unclassified sequences</taxon>
        <taxon>metagenomes</taxon>
        <taxon>ecological metagenomes</taxon>
    </lineage>
</organism>
<dbReference type="InterPro" id="IPR040198">
    <property type="entry name" value="Fido_containing"/>
</dbReference>
<proteinExistence type="predicted"/>
<dbReference type="PANTHER" id="PTHR13504">
    <property type="entry name" value="FIDO DOMAIN-CONTAINING PROTEIN DDB_G0283145"/>
    <property type="match status" value="1"/>
</dbReference>
<reference evidence="2" key="1">
    <citation type="submission" date="2016-10" db="EMBL/GenBank/DDBJ databases">
        <authorList>
            <person name="de Groot N.N."/>
        </authorList>
    </citation>
    <scope>NUCLEOTIDE SEQUENCE</scope>
</reference>
<keyword evidence="2" id="KW-0378">Hydrolase</keyword>
<dbReference type="InterPro" id="IPR049514">
    <property type="entry name" value="Fic-like_C"/>
</dbReference>
<sequence>MPYTPPHKITQKTLSLVAEISEAIAGADLVALTNSPQLRKQNQIKTITGTLAIEGNTLSLVQVSAIIEGKPVRGTQREIAEVRGAIKAYEALAGYVAYSVDDLLDAHRKMTEEILSDAGHFRSNAVGIHKNGKVIHIAPQANRIISLMQNLLNWLKQTEIHPLICSCIFHYEFEFIHPFSDGNGRMGRLWQTLILGQWRSLFYSLPIENTIKDNQKEYYKALKLADKNAESTLFIEFMLNIILDSIKSSDPVTDPDTDPVQKLLFVMGDDYLSSAQMMAKVGLSHKPTFRKNYLLPALTQGFIKMSHPDKPSSPKQKYKILIQKQRLQR</sequence>
<accession>A0A1W1E5Y6</accession>
<dbReference type="EMBL" id="FPIA01000127">
    <property type="protein sequence ID" value="SFV89166.1"/>
    <property type="molecule type" value="Genomic_DNA"/>
</dbReference>
<evidence type="ECO:0000313" key="2">
    <source>
        <dbReference type="EMBL" id="SFV89166.1"/>
    </source>
</evidence>
<dbReference type="Gene3D" id="1.10.3290.10">
    <property type="entry name" value="Fido-like domain"/>
    <property type="match status" value="1"/>
</dbReference>
<dbReference type="PROSITE" id="PS51459">
    <property type="entry name" value="FIDO"/>
    <property type="match status" value="1"/>
</dbReference>
<dbReference type="AlphaFoldDB" id="A0A1W1E5Y6"/>
<dbReference type="Pfam" id="PF21247">
    <property type="entry name" value="Fic-like_C"/>
    <property type="match status" value="1"/>
</dbReference>
<name>A0A1W1E5Y6_9ZZZZ</name>
<gene>
    <name evidence="2" type="ORF">MNB_SUP05-SYMBIONT-7-102</name>
</gene>
<protein>
    <submittedName>
        <fullName evidence="2">Type I restriction-modification system, specificity subunit S</fullName>
        <ecNumber evidence="2">3.1.21.3</ecNumber>
    </submittedName>
</protein>